<comment type="similarity">
    <text evidence="2 13">Belongs to the COPG family.</text>
</comment>
<dbReference type="Pfam" id="PF01602">
    <property type="entry name" value="Adaptin_N"/>
    <property type="match status" value="1"/>
</dbReference>
<evidence type="ECO:0000259" key="15">
    <source>
        <dbReference type="Pfam" id="PF08752"/>
    </source>
</evidence>
<name>A0A1S3YJC9_TOBAC</name>
<evidence type="ECO:0000259" key="14">
    <source>
        <dbReference type="Pfam" id="PF01602"/>
    </source>
</evidence>
<gene>
    <name evidence="17" type="primary">LOC107776662</name>
</gene>
<dbReference type="InterPro" id="IPR017106">
    <property type="entry name" value="Coatomer_gsu"/>
</dbReference>
<accession>A0A1S3YJC9</accession>
<dbReference type="InterPro" id="IPR016024">
    <property type="entry name" value="ARM-type_fold"/>
</dbReference>
<dbReference type="InterPro" id="IPR032154">
    <property type="entry name" value="Coatomer_g_Cpla"/>
</dbReference>
<reference evidence="17" key="1">
    <citation type="submission" date="2025-08" db="UniProtKB">
        <authorList>
            <consortium name="RefSeq"/>
        </authorList>
    </citation>
    <scope>IDENTIFICATION</scope>
</reference>
<evidence type="ECO:0000256" key="6">
    <source>
        <dbReference type="ARBA" id="ARBA00022737"/>
    </source>
</evidence>
<keyword evidence="6" id="KW-0677">Repeat</keyword>
<keyword evidence="9 13" id="KW-0333">Golgi apparatus</keyword>
<comment type="subcellular location">
    <subcellularLocation>
        <location evidence="13">Cytoplasm</location>
    </subcellularLocation>
    <subcellularLocation>
        <location evidence="1 13">Golgi apparatus membrane</location>
        <topology evidence="1 13">Peripheral membrane protein</topology>
        <orientation evidence="1 13">Cytoplasmic side</orientation>
    </subcellularLocation>
    <subcellularLocation>
        <location evidence="13">Cytoplasmic vesicle</location>
        <location evidence="13">COPI-coated vesicle membrane</location>
        <topology evidence="13">Peripheral membrane protein</topology>
        <orientation evidence="13">Cytoplasmic side</orientation>
    </subcellularLocation>
</comment>
<dbReference type="OMA" id="CIIEDNP"/>
<dbReference type="SUPFAM" id="SSF55711">
    <property type="entry name" value="Subdomain of clathrin and coatomer appendage domain"/>
    <property type="match status" value="1"/>
</dbReference>
<dbReference type="FunFam" id="1.25.10.10:FF:000078">
    <property type="entry name" value="Coatomer subunit gamma"/>
    <property type="match status" value="1"/>
</dbReference>
<evidence type="ECO:0000256" key="3">
    <source>
        <dbReference type="ARBA" id="ARBA00011775"/>
    </source>
</evidence>
<dbReference type="InterPro" id="IPR037067">
    <property type="entry name" value="Coatomer_gsu_app_sf"/>
</dbReference>
<dbReference type="Pfam" id="PF08752">
    <property type="entry name" value="COP-gamma_platf"/>
    <property type="match status" value="1"/>
</dbReference>
<dbReference type="GO" id="GO:0030126">
    <property type="term" value="C:COPI vesicle coat"/>
    <property type="evidence" value="ECO:0007669"/>
    <property type="project" value="InterPro"/>
</dbReference>
<dbReference type="GO" id="GO:0016192">
    <property type="term" value="P:vesicle-mediated transport"/>
    <property type="evidence" value="ECO:0007669"/>
    <property type="project" value="UniProtKB-KW"/>
</dbReference>
<evidence type="ECO:0000256" key="1">
    <source>
        <dbReference type="ARBA" id="ARBA00004255"/>
    </source>
</evidence>
<evidence type="ECO:0000259" key="16">
    <source>
        <dbReference type="Pfam" id="PF16381"/>
    </source>
</evidence>
<evidence type="ECO:0000256" key="5">
    <source>
        <dbReference type="ARBA" id="ARBA00022490"/>
    </source>
</evidence>
<dbReference type="SUPFAM" id="SSF48371">
    <property type="entry name" value="ARM repeat"/>
    <property type="match status" value="1"/>
</dbReference>
<dbReference type="FunFam" id="3.30.310.10:FF:000011">
    <property type="entry name" value="Coatomer subunit gamma"/>
    <property type="match status" value="1"/>
</dbReference>
<dbReference type="Gene3D" id="1.25.10.10">
    <property type="entry name" value="Leucine-rich Repeat Variant"/>
    <property type="match status" value="1"/>
</dbReference>
<evidence type="ECO:0000256" key="2">
    <source>
        <dbReference type="ARBA" id="ARBA00010720"/>
    </source>
</evidence>
<keyword evidence="8 13" id="KW-0653">Protein transport</keyword>
<evidence type="ECO:0000256" key="12">
    <source>
        <dbReference type="ARBA" id="ARBA00025536"/>
    </source>
</evidence>
<dbReference type="InterPro" id="IPR013041">
    <property type="entry name" value="Clathrin_app_Ig-like_sf"/>
</dbReference>
<dbReference type="InterPro" id="IPR013040">
    <property type="entry name" value="Coatomer_gsu_app_Ig-like_dom"/>
</dbReference>
<dbReference type="AlphaFoldDB" id="A0A1S3YJC9"/>
<feature type="domain" description="Clathrin/coatomer adaptor adaptin-like N-terminal" evidence="14">
    <location>
        <begin position="1"/>
        <end position="452"/>
    </location>
</feature>
<dbReference type="FunFam" id="1.25.10.10:FF:000071">
    <property type="entry name" value="Coatomer subunit gamma"/>
    <property type="match status" value="1"/>
</dbReference>
<evidence type="ECO:0000256" key="9">
    <source>
        <dbReference type="ARBA" id="ARBA00023034"/>
    </source>
</evidence>
<dbReference type="PANTHER" id="PTHR10261:SF0">
    <property type="entry name" value="COATOMER SUBUNIT GAMMA-2"/>
    <property type="match status" value="1"/>
</dbReference>
<dbReference type="GO" id="GO:0006886">
    <property type="term" value="P:intracellular protein transport"/>
    <property type="evidence" value="ECO:0007669"/>
    <property type="project" value="InterPro"/>
</dbReference>
<keyword evidence="5 13" id="KW-0963">Cytoplasm</keyword>
<keyword evidence="4 13" id="KW-0813">Transport</keyword>
<protein>
    <recommendedName>
        <fullName evidence="13">Coatomer subunit gamma</fullName>
    </recommendedName>
</protein>
<evidence type="ECO:0000313" key="17">
    <source>
        <dbReference type="RefSeq" id="XP_016452057.1"/>
    </source>
</evidence>
<evidence type="ECO:0000256" key="13">
    <source>
        <dbReference type="PIRNR" id="PIRNR037093"/>
    </source>
</evidence>
<keyword evidence="11 13" id="KW-0968">Cytoplasmic vesicle</keyword>
<dbReference type="InterPro" id="IPR009028">
    <property type="entry name" value="Coatomer/calthrin_app_sub_C"/>
</dbReference>
<dbReference type="Gene3D" id="2.60.40.1480">
    <property type="entry name" value="Coatomer, gamma subunit, appendage domain"/>
    <property type="match status" value="1"/>
</dbReference>
<dbReference type="InterPro" id="IPR011989">
    <property type="entry name" value="ARM-like"/>
</dbReference>
<dbReference type="RefSeq" id="XP_016452057.1">
    <property type="nucleotide sequence ID" value="XM_016596571.1"/>
</dbReference>
<dbReference type="GO" id="GO:0005198">
    <property type="term" value="F:structural molecule activity"/>
    <property type="evidence" value="ECO:0007669"/>
    <property type="project" value="InterPro"/>
</dbReference>
<dbReference type="PIRSF" id="PIRSF037093">
    <property type="entry name" value="Coatomer_gamma_subunit"/>
    <property type="match status" value="1"/>
</dbReference>
<evidence type="ECO:0000256" key="10">
    <source>
        <dbReference type="ARBA" id="ARBA00023136"/>
    </source>
</evidence>
<evidence type="ECO:0000256" key="4">
    <source>
        <dbReference type="ARBA" id="ARBA00022448"/>
    </source>
</evidence>
<organism evidence="17">
    <name type="scientific">Nicotiana tabacum</name>
    <name type="common">Common tobacco</name>
    <dbReference type="NCBI Taxonomy" id="4097"/>
    <lineage>
        <taxon>Eukaryota</taxon>
        <taxon>Viridiplantae</taxon>
        <taxon>Streptophyta</taxon>
        <taxon>Embryophyta</taxon>
        <taxon>Tracheophyta</taxon>
        <taxon>Spermatophyta</taxon>
        <taxon>Magnoliopsida</taxon>
        <taxon>eudicotyledons</taxon>
        <taxon>Gunneridae</taxon>
        <taxon>Pentapetalae</taxon>
        <taxon>asterids</taxon>
        <taxon>lamiids</taxon>
        <taxon>Solanales</taxon>
        <taxon>Solanaceae</taxon>
        <taxon>Nicotianoideae</taxon>
        <taxon>Nicotianeae</taxon>
        <taxon>Nicotiana</taxon>
    </lineage>
</organism>
<dbReference type="SUPFAM" id="SSF49348">
    <property type="entry name" value="Clathrin adaptor appendage domain"/>
    <property type="match status" value="1"/>
</dbReference>
<feature type="domain" description="Coatomer gamma subunit appendage Ig-like subdomain" evidence="15">
    <location>
        <begin position="534"/>
        <end position="679"/>
    </location>
</feature>
<evidence type="ECO:0000256" key="7">
    <source>
        <dbReference type="ARBA" id="ARBA00022892"/>
    </source>
</evidence>
<dbReference type="Pfam" id="PF16381">
    <property type="entry name" value="Coatomer_g_Cpla"/>
    <property type="match status" value="1"/>
</dbReference>
<sequence length="799" mass="88225">MVYLMIKELSPSADEVIIVTSSLMKDMNSRTDMYRANAIRVLCRITDGTLLTQIERYLKQAIVDKNPVVASAALVSGIHLLQTNPEIVKRWSNEVQEAIQSRAALIQFHALALLHQIRQNDRLAVSKLVTSLTRGTVRSPLAQCLLIRYTSQVIREATMSNQTGDRPFYDYLEGCLRHKAEMVIFEAARAITELSGVTSRELTPAITVLQLFLSSSKPVLRFAAVRTLNKVAMTHPLAVTNCNIDMESLISDQNRSIATLAITTLLKTGNESSVDRLMKQITNFMSDIADEFKIVVVEAIRSLCLKFPLKYRSLMNFLSNILREEGGFEYKKAIVDSIVILIRDIPDAKESGLLHLCEFIEDCEFTYLSTQILHFLGNEGPKTSDPSKYIRYIYNRVILENATVRASAVSTLAKFGALVDSLKPRIFVLLKRCLFDSDDEVRDRATLYLNTLGGDGAVVETDDEVKEFLFGSLGVPLSNLETSLKNYEPSEEAFDIFSVPKEVKSQPLAEKKASGKKPTGLGAPPVGPTSIVDSYERLLSSIPEFASYGKLFKSSAPVELTEAETEYAVNVVKHIFDSHLVFRYNCTNTIPGQLLENVSVIVDPSEAEEFSEIASKPLKSLPYDTPGQTFVAFEKPEGVPAVGKFSNTLSFIVKEVDPTTGEAEDDGVEDEYQLEDLEVVAADYMLKLGVSNFRNAWESLGPDCERVDEYGLGPRESLTEAVNAVINLLGMQPCEGTEVVPSNSRSHTCLLSGVYIGSVKVLVRLSFGLDGAKEVAMKLAVRSEDISVSDAIHEVIASG</sequence>
<evidence type="ECO:0000256" key="8">
    <source>
        <dbReference type="ARBA" id="ARBA00022927"/>
    </source>
</evidence>
<dbReference type="OrthoDB" id="1074925at2759"/>
<dbReference type="InterPro" id="IPR002553">
    <property type="entry name" value="Clathrin/coatomer_adapt-like_N"/>
</dbReference>
<proteinExistence type="inferred from homology"/>
<evidence type="ECO:0000256" key="11">
    <source>
        <dbReference type="ARBA" id="ARBA00023329"/>
    </source>
</evidence>
<keyword evidence="10 13" id="KW-0472">Membrane</keyword>
<feature type="domain" description="Coatomer subunit gamma C-terminal" evidence="16">
    <location>
        <begin position="682"/>
        <end position="796"/>
    </location>
</feature>
<dbReference type="PANTHER" id="PTHR10261">
    <property type="entry name" value="COATOMER SUBUNIT GAMMA"/>
    <property type="match status" value="1"/>
</dbReference>
<dbReference type="Gene3D" id="3.30.310.10">
    <property type="entry name" value="TATA-Binding Protein"/>
    <property type="match status" value="1"/>
</dbReference>
<dbReference type="GO" id="GO:0000139">
    <property type="term" value="C:Golgi membrane"/>
    <property type="evidence" value="ECO:0007669"/>
    <property type="project" value="UniProtKB-SubCell"/>
</dbReference>
<keyword evidence="7 13" id="KW-0931">ER-Golgi transport</keyword>
<comment type="subunit">
    <text evidence="3">Oligomeric complex that consists of at least the alpha, beta, beta', gamma, delta, epsilon and zeta subunits.</text>
</comment>
<comment type="function">
    <text evidence="12 13">The coatomer is a cytosolic protein complex that binds to dilysine motifs and reversibly associates with Golgi non-clathrin-coated vesicles, which further mediate biosynthetic protein transport from the ER, via the Golgi up to the trans Golgi network. Coatomer complex is required for budding from Golgi membranes, and is essential for the retrograde Golgi-to-ER transport of dilysine-tagged proteins.</text>
</comment>
<dbReference type="InterPro" id="IPR012295">
    <property type="entry name" value="TBP_dom_sf"/>
</dbReference>
<dbReference type="FunFam" id="2.60.40.1480:FF:000002">
    <property type="entry name" value="Coatomer subunit gamma"/>
    <property type="match status" value="1"/>
</dbReference>